<dbReference type="Proteomes" id="UP000069162">
    <property type="component" value="Chromosome"/>
</dbReference>
<feature type="signal peptide" evidence="1">
    <location>
        <begin position="1"/>
        <end position="22"/>
    </location>
</feature>
<dbReference type="AlphaFoldDB" id="A0A806X282"/>
<dbReference type="KEGG" id="kle:AO703_03955"/>
<dbReference type="InterPro" id="IPR008966">
    <property type="entry name" value="Adhesion_dom_sf"/>
</dbReference>
<dbReference type="GO" id="GO:0043709">
    <property type="term" value="P:cell adhesion involved in single-species biofilm formation"/>
    <property type="evidence" value="ECO:0007669"/>
    <property type="project" value="TreeGrafter"/>
</dbReference>
<name>A0A806X282_9ENTR</name>
<evidence type="ECO:0000313" key="3">
    <source>
        <dbReference type="Proteomes" id="UP000069162"/>
    </source>
</evidence>
<dbReference type="GO" id="GO:0009289">
    <property type="term" value="C:pilus"/>
    <property type="evidence" value="ECO:0007669"/>
    <property type="project" value="InterPro"/>
</dbReference>
<dbReference type="OrthoDB" id="6594891at2"/>
<dbReference type="EMBL" id="CP012871">
    <property type="protein sequence ID" value="ALR75490.1"/>
    <property type="molecule type" value="Genomic_DNA"/>
</dbReference>
<dbReference type="InterPro" id="IPR036937">
    <property type="entry name" value="Adhesion_dom_fimbrial_sf"/>
</dbReference>
<accession>A0A806X282</accession>
<dbReference type="InterPro" id="IPR050263">
    <property type="entry name" value="Bact_Fimbrial_Adh_Pro"/>
</dbReference>
<evidence type="ECO:0000256" key="1">
    <source>
        <dbReference type="SAM" id="SignalP"/>
    </source>
</evidence>
<keyword evidence="1" id="KW-0732">Signal</keyword>
<sequence length="196" mass="20497">MCYQRIILTLLLALGISPLSFAGSSPLTVTARTTITASTCTAELHNAQDQQATTIDLGDVYLNELASKSKYQNFSLVFSNCEGLAKDQANVTLAPQSGCDGTTSTGGGYRNALTDADAAMGVSIEVWTTNQPEGSGSTQLSCKTKPTSIVDVSQALGGNTAQWPLSARIVIAADNTIADVRAGQFSTNAVFTVTYE</sequence>
<organism evidence="2 3">
    <name type="scientific">[Enterobacter] lignolyticus</name>
    <dbReference type="NCBI Taxonomy" id="1334193"/>
    <lineage>
        <taxon>Bacteria</taxon>
        <taxon>Pseudomonadati</taxon>
        <taxon>Pseudomonadota</taxon>
        <taxon>Gammaproteobacteria</taxon>
        <taxon>Enterobacterales</taxon>
        <taxon>Enterobacteriaceae</taxon>
        <taxon>Pluralibacter</taxon>
    </lineage>
</organism>
<feature type="chain" id="PRO_5032996176" evidence="1">
    <location>
        <begin position="23"/>
        <end position="196"/>
    </location>
</feature>
<proteinExistence type="predicted"/>
<gene>
    <name evidence="2" type="ORF">AO703_03955</name>
</gene>
<dbReference type="RefSeq" id="WP_062740380.1">
    <property type="nucleotide sequence ID" value="NZ_CP012871.1"/>
</dbReference>
<dbReference type="PANTHER" id="PTHR33420:SF12">
    <property type="entry name" value="FIMBRIN-LIKE PROTEIN FIMI-RELATED"/>
    <property type="match status" value="1"/>
</dbReference>
<evidence type="ECO:0000313" key="2">
    <source>
        <dbReference type="EMBL" id="ALR75490.1"/>
    </source>
</evidence>
<protein>
    <submittedName>
        <fullName evidence="2">Fimbrial protein</fullName>
    </submittedName>
</protein>
<dbReference type="PANTHER" id="PTHR33420">
    <property type="entry name" value="FIMBRIAL SUBUNIT ELFA-RELATED"/>
    <property type="match status" value="1"/>
</dbReference>
<dbReference type="SUPFAM" id="SSF49401">
    <property type="entry name" value="Bacterial adhesins"/>
    <property type="match status" value="1"/>
</dbReference>
<reference evidence="3" key="1">
    <citation type="submission" date="2015-10" db="EMBL/GenBank/DDBJ databases">
        <title>Complete Genome Sequencing of Klebsiella sp. strain G5.</title>
        <authorList>
            <person name="Chan K.-G."/>
            <person name="Chen J.-W."/>
        </authorList>
    </citation>
    <scope>NUCLEOTIDE SEQUENCE [LARGE SCALE GENOMIC DNA]</scope>
    <source>
        <strain evidence="3">G5</strain>
    </source>
</reference>
<dbReference type="Gene3D" id="2.60.40.1090">
    <property type="entry name" value="Fimbrial-type adhesion domain"/>
    <property type="match status" value="1"/>
</dbReference>